<evidence type="ECO:0000256" key="8">
    <source>
        <dbReference type="SAM" id="MobiDB-lite"/>
    </source>
</evidence>
<dbReference type="InterPro" id="IPR006936">
    <property type="entry name" value="ALOG_dom"/>
</dbReference>
<dbReference type="GO" id="GO:0009299">
    <property type="term" value="P:mRNA transcription"/>
    <property type="evidence" value="ECO:0000318"/>
    <property type="project" value="GO_Central"/>
</dbReference>
<feature type="domain" description="ALOG" evidence="9">
    <location>
        <begin position="53"/>
        <end position="180"/>
    </location>
</feature>
<dbReference type="STRING" id="3983.A0A2C9ULA9"/>
<evidence type="ECO:0000256" key="2">
    <source>
        <dbReference type="ARBA" id="ARBA00010308"/>
    </source>
</evidence>
<accession>A0A2C9ULA9</accession>
<evidence type="ECO:0000313" key="11">
    <source>
        <dbReference type="Proteomes" id="UP000091857"/>
    </source>
</evidence>
<protein>
    <recommendedName>
        <fullName evidence="9">ALOG domain-containing protein</fullName>
    </recommendedName>
</protein>
<dbReference type="GO" id="GO:0009416">
    <property type="term" value="P:response to light stimulus"/>
    <property type="evidence" value="ECO:0000318"/>
    <property type="project" value="GO_Central"/>
</dbReference>
<evidence type="ECO:0000256" key="6">
    <source>
        <dbReference type="ARBA" id="ARBA00023163"/>
    </source>
</evidence>
<dbReference type="PANTHER" id="PTHR31165:SF2">
    <property type="entry name" value="ALOG DOMAIN-CONTAINING PROTEIN"/>
    <property type="match status" value="1"/>
</dbReference>
<dbReference type="GO" id="GO:0005634">
    <property type="term" value="C:nucleus"/>
    <property type="evidence" value="ECO:0000318"/>
    <property type="project" value="GO_Central"/>
</dbReference>
<dbReference type="Proteomes" id="UP000091857">
    <property type="component" value="Chromosome 14"/>
</dbReference>
<evidence type="ECO:0000313" key="10">
    <source>
        <dbReference type="EMBL" id="OAY31610.1"/>
    </source>
</evidence>
<comment type="subcellular location">
    <subcellularLocation>
        <location evidence="1">Nucleus</location>
    </subcellularLocation>
</comment>
<keyword evidence="11" id="KW-1185">Reference proteome</keyword>
<dbReference type="PROSITE" id="PS51697">
    <property type="entry name" value="ALOG"/>
    <property type="match status" value="1"/>
</dbReference>
<evidence type="ECO:0000256" key="1">
    <source>
        <dbReference type="ARBA" id="ARBA00004123"/>
    </source>
</evidence>
<dbReference type="PANTHER" id="PTHR31165">
    <property type="entry name" value="PROTEIN G1-LIKE2"/>
    <property type="match status" value="1"/>
</dbReference>
<comment type="similarity">
    <text evidence="2">Belongs to the plant homeotic and developmental regulators ALOG protein family.</text>
</comment>
<sequence length="235" mass="25696">MSAAIAAAAAAAVVCNSTGSSRNGNHHELLQQVTLPSPPPPLSLPLPSLPLSRYESQKRRDWNTFGQYLRNHRPPLALSRCSGAHVLEFLRYLDQFGKTKVHNQACPFFGHPHPPAPCPCPLKQAWGSLDALIGRLRAAFEENGGLPETNPFGARAVRLYLREVRDAQAKARGIAYEKKKRKKPQQQQQQLQSSNTYPNQIQQGDGSGGGVSGGFAERNMVSRGLVKLGNLFVLN</sequence>
<proteinExistence type="inferred from homology"/>
<reference evidence="11" key="1">
    <citation type="journal article" date="2016" name="Nat. Biotechnol.">
        <title>Sequencing wild and cultivated cassava and related species reveals extensive interspecific hybridization and genetic diversity.</title>
        <authorList>
            <person name="Bredeson J.V."/>
            <person name="Lyons J.B."/>
            <person name="Prochnik S.E."/>
            <person name="Wu G.A."/>
            <person name="Ha C.M."/>
            <person name="Edsinger-Gonzales E."/>
            <person name="Grimwood J."/>
            <person name="Schmutz J."/>
            <person name="Rabbi I.Y."/>
            <person name="Egesi C."/>
            <person name="Nauluvula P."/>
            <person name="Lebot V."/>
            <person name="Ndunguru J."/>
            <person name="Mkamilo G."/>
            <person name="Bart R.S."/>
            <person name="Setter T.L."/>
            <person name="Gleadow R.M."/>
            <person name="Kulakow P."/>
            <person name="Ferguson M.E."/>
            <person name="Rounsley S."/>
            <person name="Rokhsar D.S."/>
        </authorList>
    </citation>
    <scope>NUCLEOTIDE SEQUENCE [LARGE SCALE GENOMIC DNA]</scope>
    <source>
        <strain evidence="11">cv. AM560-2</strain>
    </source>
</reference>
<organism evidence="10 11">
    <name type="scientific">Manihot esculenta</name>
    <name type="common">Cassava</name>
    <name type="synonym">Jatropha manihot</name>
    <dbReference type="NCBI Taxonomy" id="3983"/>
    <lineage>
        <taxon>Eukaryota</taxon>
        <taxon>Viridiplantae</taxon>
        <taxon>Streptophyta</taxon>
        <taxon>Embryophyta</taxon>
        <taxon>Tracheophyta</taxon>
        <taxon>Spermatophyta</taxon>
        <taxon>Magnoliopsida</taxon>
        <taxon>eudicotyledons</taxon>
        <taxon>Gunneridae</taxon>
        <taxon>Pentapetalae</taxon>
        <taxon>rosids</taxon>
        <taxon>fabids</taxon>
        <taxon>Malpighiales</taxon>
        <taxon>Euphorbiaceae</taxon>
        <taxon>Crotonoideae</taxon>
        <taxon>Manihoteae</taxon>
        <taxon>Manihot</taxon>
    </lineage>
</organism>
<evidence type="ECO:0000256" key="3">
    <source>
        <dbReference type="ARBA" id="ARBA00022473"/>
    </source>
</evidence>
<keyword evidence="7" id="KW-0539">Nucleus</keyword>
<comment type="caution">
    <text evidence="10">The sequence shown here is derived from an EMBL/GenBank/DDBJ whole genome shotgun (WGS) entry which is preliminary data.</text>
</comment>
<dbReference type="GO" id="GO:0003677">
    <property type="term" value="F:DNA binding"/>
    <property type="evidence" value="ECO:0007669"/>
    <property type="project" value="UniProtKB-KW"/>
</dbReference>
<keyword evidence="3" id="KW-0217">Developmental protein</keyword>
<evidence type="ECO:0000256" key="4">
    <source>
        <dbReference type="ARBA" id="ARBA00023015"/>
    </source>
</evidence>
<evidence type="ECO:0000259" key="9">
    <source>
        <dbReference type="PROSITE" id="PS51697"/>
    </source>
</evidence>
<evidence type="ECO:0000256" key="7">
    <source>
        <dbReference type="ARBA" id="ARBA00023242"/>
    </source>
</evidence>
<dbReference type="Gramene" id="Manes.14G126500.1.v8.1">
    <property type="protein sequence ID" value="Manes.14G126500.1.v8.1.CDS.1"/>
    <property type="gene ID" value="Manes.14G126500.v8.1"/>
</dbReference>
<dbReference type="EMBL" id="CM004400">
    <property type="protein sequence ID" value="OAY31610.1"/>
    <property type="molecule type" value="Genomic_DNA"/>
</dbReference>
<feature type="region of interest" description="Disordered" evidence="8">
    <location>
        <begin position="174"/>
        <end position="214"/>
    </location>
</feature>
<dbReference type="OrthoDB" id="846921at2759"/>
<keyword evidence="6" id="KW-0804">Transcription</keyword>
<dbReference type="Pfam" id="PF04852">
    <property type="entry name" value="ALOG_dom"/>
    <property type="match status" value="1"/>
</dbReference>
<dbReference type="OMA" id="NGNHHEL"/>
<dbReference type="InterPro" id="IPR040222">
    <property type="entry name" value="ALOG"/>
</dbReference>
<feature type="compositionally biased region" description="Polar residues" evidence="8">
    <location>
        <begin position="193"/>
        <end position="203"/>
    </location>
</feature>
<gene>
    <name evidence="10" type="ORF">MANES_14G126500v8</name>
</gene>
<name>A0A2C9ULA9_MANES</name>
<keyword evidence="4" id="KW-0805">Transcription regulation</keyword>
<keyword evidence="5" id="KW-0238">DNA-binding</keyword>
<evidence type="ECO:0000256" key="5">
    <source>
        <dbReference type="ARBA" id="ARBA00023125"/>
    </source>
</evidence>
<dbReference type="AlphaFoldDB" id="A0A2C9ULA9"/>